<accession>A0A3L7JFH2</accession>
<evidence type="ECO:0000313" key="2">
    <source>
        <dbReference type="Proteomes" id="UP000281094"/>
    </source>
</evidence>
<comment type="caution">
    <text evidence="1">The sequence shown here is derived from an EMBL/GenBank/DDBJ whole genome shotgun (WGS) entry which is preliminary data.</text>
</comment>
<protein>
    <submittedName>
        <fullName evidence="1">Uncharacterized protein</fullName>
    </submittedName>
</protein>
<organism evidence="1 2">
    <name type="scientific">Notoacmeibacter ruber</name>
    <dbReference type="NCBI Taxonomy" id="2670375"/>
    <lineage>
        <taxon>Bacteria</taxon>
        <taxon>Pseudomonadati</taxon>
        <taxon>Pseudomonadota</taxon>
        <taxon>Alphaproteobacteria</taxon>
        <taxon>Hyphomicrobiales</taxon>
        <taxon>Notoacmeibacteraceae</taxon>
        <taxon>Notoacmeibacter</taxon>
    </lineage>
</organism>
<reference evidence="1 2" key="1">
    <citation type="submission" date="2018-10" db="EMBL/GenBank/DDBJ databases">
        <title>Notoacmeibacter sp. M2BS9Y-3-1, whole genome shotgun sequence.</title>
        <authorList>
            <person name="Tuo L."/>
        </authorList>
    </citation>
    <scope>NUCLEOTIDE SEQUENCE [LARGE SCALE GENOMIC DNA]</scope>
    <source>
        <strain evidence="1 2">M2BS9Y-3-1</strain>
    </source>
</reference>
<dbReference type="EMBL" id="RCWN01000001">
    <property type="protein sequence ID" value="RLQ89079.1"/>
    <property type="molecule type" value="Genomic_DNA"/>
</dbReference>
<name>A0A3L7JFH2_9HYPH</name>
<evidence type="ECO:0000313" key="1">
    <source>
        <dbReference type="EMBL" id="RLQ89079.1"/>
    </source>
</evidence>
<keyword evidence="2" id="KW-1185">Reference proteome</keyword>
<proteinExistence type="predicted"/>
<gene>
    <name evidence="1" type="ORF">D8780_13355</name>
</gene>
<sequence>MDAAEAKGDMMRFFQALIAFPLATGLATLALQTATAAPKIIHIDQKGNVEEHYVGDGDPRVLAGKRATADRQDNGLPVIVRGPGRAAPTSNEPAIVVRQFLTHPHYRAPIAPTLTRPLVRRPVVVRPQIVRAKDYADRRHYRPGPTVVFNGGHGRYDDVNIDIEQY</sequence>
<dbReference type="Proteomes" id="UP000281094">
    <property type="component" value="Unassembled WGS sequence"/>
</dbReference>
<dbReference type="AlphaFoldDB" id="A0A3L7JFH2"/>